<protein>
    <submittedName>
        <fullName evidence="3">YcaO-like family protein</fullName>
    </submittedName>
</protein>
<comment type="caution">
    <text evidence="3">The sequence shown here is derived from an EMBL/GenBank/DDBJ whole genome shotgun (WGS) entry which is preliminary data.</text>
</comment>
<reference evidence="3 4" key="1">
    <citation type="submission" date="2024-03" db="EMBL/GenBank/DDBJ databases">
        <title>Novel Streptomyces species of biotechnological and ecological value are a feature of Machair soil.</title>
        <authorList>
            <person name="Prole J.R."/>
            <person name="Goodfellow M."/>
            <person name="Allenby N."/>
            <person name="Ward A.C."/>
        </authorList>
    </citation>
    <scope>NUCLEOTIDE SEQUENCE [LARGE SCALE GENOMIC DNA]</scope>
    <source>
        <strain evidence="3 4">MS1.HAVA.3</strain>
    </source>
</reference>
<dbReference type="EMBL" id="JBBKAM010000004">
    <property type="protein sequence ID" value="MEJ8646145.1"/>
    <property type="molecule type" value="Genomic_DNA"/>
</dbReference>
<evidence type="ECO:0000313" key="4">
    <source>
        <dbReference type="Proteomes" id="UP001382904"/>
    </source>
</evidence>
<evidence type="ECO:0000259" key="2">
    <source>
        <dbReference type="PROSITE" id="PS51664"/>
    </source>
</evidence>
<dbReference type="Proteomes" id="UP001382904">
    <property type="component" value="Unassembled WGS sequence"/>
</dbReference>
<accession>A0ABU8UES9</accession>
<feature type="region of interest" description="Disordered" evidence="1">
    <location>
        <begin position="151"/>
        <end position="181"/>
    </location>
</feature>
<dbReference type="PROSITE" id="PS51664">
    <property type="entry name" value="YCAO"/>
    <property type="match status" value="1"/>
</dbReference>
<evidence type="ECO:0000256" key="1">
    <source>
        <dbReference type="SAM" id="MobiDB-lite"/>
    </source>
</evidence>
<evidence type="ECO:0000313" key="3">
    <source>
        <dbReference type="EMBL" id="MEJ8646145.1"/>
    </source>
</evidence>
<proteinExistence type="predicted"/>
<organism evidence="3 4">
    <name type="scientific">Streptomyces caledonius</name>
    <dbReference type="NCBI Taxonomy" id="3134107"/>
    <lineage>
        <taxon>Bacteria</taxon>
        <taxon>Bacillati</taxon>
        <taxon>Actinomycetota</taxon>
        <taxon>Actinomycetes</taxon>
        <taxon>Kitasatosporales</taxon>
        <taxon>Streptomycetaceae</taxon>
        <taxon>Streptomyces</taxon>
    </lineage>
</organism>
<keyword evidence="4" id="KW-1185">Reference proteome</keyword>
<dbReference type="InterPro" id="IPR003776">
    <property type="entry name" value="YcaO-like_dom"/>
</dbReference>
<gene>
    <name evidence="3" type="ORF">WKI68_42755</name>
</gene>
<sequence length="181" mass="20148">METIPTCISYTARLSGRPEFARWAVDAATAGAALGDHERARIAALGEAVERFCGNVVPDTLPIASHAELARAGRAAVDPREFALYSRAQYARRGFPLFANAAEQARRREFVSRPLVELLQSRNDHPEIEEAAEPDLPVEVRLHRAAERVLVGEHPRQLQEDPGHAQPRITEERGERTQRAE</sequence>
<feature type="domain" description="YcaO" evidence="2">
    <location>
        <begin position="31"/>
        <end position="181"/>
    </location>
</feature>
<dbReference type="Pfam" id="PF02624">
    <property type="entry name" value="YcaO"/>
    <property type="match status" value="1"/>
</dbReference>
<name>A0ABU8UES9_9ACTN</name>